<gene>
    <name evidence="1" type="ORF">EAH74_29855</name>
</gene>
<dbReference type="EMBL" id="RCZA01000017">
    <property type="protein sequence ID" value="TPG76057.1"/>
    <property type="molecule type" value="Genomic_DNA"/>
</dbReference>
<sequence length="145" mass="16338">MAVAQSKTLSPDTPLSRAGSLPHWFYVVRKICGRHRTLWERACSRWRWPSQKHCRLTHRFREQARSHIGSMLFARFVADTGPCGSEPARDGGGTVKKYCRLIHRFREQARSHIGFMLFARFVADTGPCGSEPAREGGGPVNNTVA</sequence>
<accession>A0A502HMS3</accession>
<dbReference type="AlphaFoldDB" id="A0A502HMS3"/>
<proteinExistence type="predicted"/>
<name>A0A502HMS3_9PSED</name>
<comment type="caution">
    <text evidence="1">The sequence shown here is derived from an EMBL/GenBank/DDBJ whole genome shotgun (WGS) entry which is preliminary data.</text>
</comment>
<evidence type="ECO:0000313" key="2">
    <source>
        <dbReference type="Proteomes" id="UP000320914"/>
    </source>
</evidence>
<organism evidence="1 2">
    <name type="scientific">Pseudomonas mandelii</name>
    <dbReference type="NCBI Taxonomy" id="75612"/>
    <lineage>
        <taxon>Bacteria</taxon>
        <taxon>Pseudomonadati</taxon>
        <taxon>Pseudomonadota</taxon>
        <taxon>Gammaproteobacteria</taxon>
        <taxon>Pseudomonadales</taxon>
        <taxon>Pseudomonadaceae</taxon>
        <taxon>Pseudomonas</taxon>
    </lineage>
</organism>
<evidence type="ECO:0000313" key="1">
    <source>
        <dbReference type="EMBL" id="TPG76057.1"/>
    </source>
</evidence>
<reference evidence="1 2" key="1">
    <citation type="journal article" date="2019" name="Environ. Microbiol.">
        <title>Species interactions and distinct microbial communities in high Arctic permafrost affected cryosols are associated with the CH4 and CO2 gas fluxes.</title>
        <authorList>
            <person name="Altshuler I."/>
            <person name="Hamel J."/>
            <person name="Turney S."/>
            <person name="Magnuson E."/>
            <person name="Levesque R."/>
            <person name="Greer C."/>
            <person name="Whyte L.G."/>
        </authorList>
    </citation>
    <scope>NUCLEOTIDE SEQUENCE [LARGE SCALE GENOMIC DNA]</scope>
    <source>
        <strain evidence="1 2">OWC5</strain>
    </source>
</reference>
<protein>
    <submittedName>
        <fullName evidence="1">Uncharacterized protein</fullName>
    </submittedName>
</protein>
<dbReference type="Proteomes" id="UP000320914">
    <property type="component" value="Unassembled WGS sequence"/>
</dbReference>